<name>A0A2V2UV21_TRYCR</name>
<dbReference type="VEuPathDB" id="TriTrypDB:Tc_MARK_3724"/>
<dbReference type="VEuPathDB" id="TriTrypDB:C3747_114g4"/>
<dbReference type="AlphaFoldDB" id="A0A2V2UV21"/>
<keyword evidence="2" id="KW-0812">Transmembrane</keyword>
<evidence type="ECO:0000313" key="4">
    <source>
        <dbReference type="Proteomes" id="UP000246121"/>
    </source>
</evidence>
<accession>A0A2V2UV21</accession>
<feature type="compositionally biased region" description="Basic and acidic residues" evidence="1">
    <location>
        <begin position="24"/>
        <end position="33"/>
    </location>
</feature>
<keyword evidence="2" id="KW-0472">Membrane</keyword>
<reference evidence="3 4" key="1">
    <citation type="journal article" date="2018" name="Microb. Genom.">
        <title>Expanding an expanded genome: long-read sequencing of Trypanosoma cruzi.</title>
        <authorList>
            <person name="Berna L."/>
            <person name="Rodriguez M."/>
            <person name="Chiribao M.L."/>
            <person name="Parodi-Talice A."/>
            <person name="Pita S."/>
            <person name="Rijo G."/>
            <person name="Alvarez-Valin F."/>
            <person name="Robello C."/>
        </authorList>
    </citation>
    <scope>NUCLEOTIDE SEQUENCE [LARGE SCALE GENOMIC DNA]</scope>
    <source>
        <strain evidence="3 4">Dm28c</strain>
    </source>
</reference>
<dbReference type="VEuPathDB" id="TriTrypDB:TcBrA4_0017230"/>
<proteinExistence type="predicted"/>
<organism evidence="3 4">
    <name type="scientific">Trypanosoma cruzi</name>
    <dbReference type="NCBI Taxonomy" id="5693"/>
    <lineage>
        <taxon>Eukaryota</taxon>
        <taxon>Discoba</taxon>
        <taxon>Euglenozoa</taxon>
        <taxon>Kinetoplastea</taxon>
        <taxon>Metakinetoplastina</taxon>
        <taxon>Trypanosomatida</taxon>
        <taxon>Trypanosomatidae</taxon>
        <taxon>Trypanosoma</taxon>
        <taxon>Schizotrypanum</taxon>
    </lineage>
</organism>
<protein>
    <recommendedName>
        <fullName evidence="5">Transmembrane protein</fullName>
    </recommendedName>
</protein>
<keyword evidence="2" id="KW-1133">Transmembrane helix</keyword>
<gene>
    <name evidence="3" type="ORF">C4B63_81g11</name>
</gene>
<dbReference type="EMBL" id="PRFA01000081">
    <property type="protein sequence ID" value="PWU87979.1"/>
    <property type="molecule type" value="Genomic_DNA"/>
</dbReference>
<dbReference type="VEuPathDB" id="TriTrypDB:ECC02_001816"/>
<dbReference type="VEuPathDB" id="TriTrypDB:TcG_08169"/>
<dbReference type="VEuPathDB" id="TriTrypDB:BCY84_22908"/>
<sequence>MRRASGFSALLPRIGLSPCLGRRSSCDGKKTDGDPQDPDPPSESKDLDPFRIGYNMGMQSVHLEAIRMKLTDHLEVFKSHFHALTDVLKSNHDQVKQINDQCNKAILHELKESNGQIFSQRSELLRQIKEVEENFKSSIDDRVTGLQRHIDDCFENLKDMIKLGIAVLIFLNLWMFYTISQNHRQYMNAQTTHTLNDLSSRNRK</sequence>
<feature type="transmembrane region" description="Helical" evidence="2">
    <location>
        <begin position="160"/>
        <end position="179"/>
    </location>
</feature>
<dbReference type="VEuPathDB" id="TriTrypDB:C4B63_81g11"/>
<dbReference type="VEuPathDB" id="TriTrypDB:TcCLB.510187.470"/>
<evidence type="ECO:0000256" key="2">
    <source>
        <dbReference type="SAM" id="Phobius"/>
    </source>
</evidence>
<dbReference type="Proteomes" id="UP000246121">
    <property type="component" value="Unassembled WGS sequence"/>
</dbReference>
<feature type="region of interest" description="Disordered" evidence="1">
    <location>
        <begin position="21"/>
        <end position="49"/>
    </location>
</feature>
<comment type="caution">
    <text evidence="3">The sequence shown here is derived from an EMBL/GenBank/DDBJ whole genome shotgun (WGS) entry which is preliminary data.</text>
</comment>
<evidence type="ECO:0008006" key="5">
    <source>
        <dbReference type="Google" id="ProtNLM"/>
    </source>
</evidence>
<evidence type="ECO:0000256" key="1">
    <source>
        <dbReference type="SAM" id="MobiDB-lite"/>
    </source>
</evidence>
<evidence type="ECO:0000313" key="3">
    <source>
        <dbReference type="EMBL" id="PWU87979.1"/>
    </source>
</evidence>